<feature type="chain" id="PRO_5029546042" description="Transmembrane protein" evidence="3">
    <location>
        <begin position="21"/>
        <end position="515"/>
    </location>
</feature>
<organism evidence="4 5">
    <name type="scientific">Perkinsus olseni</name>
    <name type="common">Perkinsus atlanticus</name>
    <dbReference type="NCBI Taxonomy" id="32597"/>
    <lineage>
        <taxon>Eukaryota</taxon>
        <taxon>Sar</taxon>
        <taxon>Alveolata</taxon>
        <taxon>Perkinsozoa</taxon>
        <taxon>Perkinsea</taxon>
        <taxon>Perkinsida</taxon>
        <taxon>Perkinsidae</taxon>
        <taxon>Perkinsus</taxon>
    </lineage>
</organism>
<evidence type="ECO:0000313" key="4">
    <source>
        <dbReference type="EMBL" id="KAF4717535.1"/>
    </source>
</evidence>
<evidence type="ECO:0000256" key="1">
    <source>
        <dbReference type="SAM" id="MobiDB-lite"/>
    </source>
</evidence>
<feature type="transmembrane region" description="Helical" evidence="2">
    <location>
        <begin position="452"/>
        <end position="475"/>
    </location>
</feature>
<reference evidence="4 5" key="1">
    <citation type="submission" date="2020-04" db="EMBL/GenBank/DDBJ databases">
        <title>Perkinsus olseni comparative genomics.</title>
        <authorList>
            <person name="Bogema D.R."/>
        </authorList>
    </citation>
    <scope>NUCLEOTIDE SEQUENCE [LARGE SCALE GENOMIC DNA]</scope>
    <source>
        <strain evidence="4">ATCC PRA-205</strain>
    </source>
</reference>
<keyword evidence="2" id="KW-0472">Membrane</keyword>
<feature type="signal peptide" evidence="3">
    <location>
        <begin position="1"/>
        <end position="20"/>
    </location>
</feature>
<dbReference type="Proteomes" id="UP000574390">
    <property type="component" value="Unassembled WGS sequence"/>
</dbReference>
<evidence type="ECO:0000256" key="2">
    <source>
        <dbReference type="SAM" id="Phobius"/>
    </source>
</evidence>
<feature type="compositionally biased region" description="Acidic residues" evidence="1">
    <location>
        <begin position="170"/>
        <end position="201"/>
    </location>
</feature>
<proteinExistence type="predicted"/>
<protein>
    <recommendedName>
        <fullName evidence="6">Transmembrane protein</fullName>
    </recommendedName>
</protein>
<evidence type="ECO:0000256" key="3">
    <source>
        <dbReference type="SAM" id="SignalP"/>
    </source>
</evidence>
<accession>A0A7J6RA45</accession>
<keyword evidence="3" id="KW-0732">Signal</keyword>
<sequence>MPAVRRWAFLALMLLGGGSGSGTLTIAVLSRLHAIRPFFAGDDDNYMNRSEREQVRRPRVPVVCPCVRVAGLHKGVCLFDSRRASQPHRVLRQPTLDELGSLWWSKAEEASMELALPTEDVSTRLSDLRDLERNIRFDLPHTEPSMGIAVLSAVGNKLLDTWSRVKGAWDEVDHDDDDELGEGSDYEGSTNDEDERDEELLAPDPKWGTELADGPLANKKEAEFMWDFISPLASSQQQQLPPGYEPEPEEEVADHERLLPKPDRASAREGTSTSMSVGVSSSAAAIASAAATSSSVVAGATPMVYTYGPMTPPNSVSYIPMFEYKDGNILIDHYQKITVAHPPSVWHWAPLPSPTVPQSPIVGLPATAAASALLQGGFALATSLYDLQHKRCSKKDVYRCVLEAASRGSAVGACCWTLANVAAVTNVAVLSGTVSLLWLALRALTVHSREQLLSDACVTLSGTAAAVAGFLLSTSLLPSSALLAVIASVFSSGIGSTLGADLYATIRRLLLNDLL</sequence>
<name>A0A7J6RA45_PEROL</name>
<dbReference type="EMBL" id="JABANM010023652">
    <property type="protein sequence ID" value="KAF4717535.1"/>
    <property type="molecule type" value="Genomic_DNA"/>
</dbReference>
<keyword evidence="2" id="KW-1133">Transmembrane helix</keyword>
<feature type="transmembrane region" description="Helical" evidence="2">
    <location>
        <begin position="481"/>
        <end position="504"/>
    </location>
</feature>
<gene>
    <name evidence="4" type="ORF">FOZ62_023619</name>
</gene>
<feature type="region of interest" description="Disordered" evidence="1">
    <location>
        <begin position="170"/>
        <end position="213"/>
    </location>
</feature>
<feature type="compositionally biased region" description="Basic and acidic residues" evidence="1">
    <location>
        <begin position="254"/>
        <end position="267"/>
    </location>
</feature>
<feature type="region of interest" description="Disordered" evidence="1">
    <location>
        <begin position="235"/>
        <end position="274"/>
    </location>
</feature>
<evidence type="ECO:0008006" key="6">
    <source>
        <dbReference type="Google" id="ProtNLM"/>
    </source>
</evidence>
<comment type="caution">
    <text evidence="4">The sequence shown here is derived from an EMBL/GenBank/DDBJ whole genome shotgun (WGS) entry which is preliminary data.</text>
</comment>
<feature type="transmembrane region" description="Helical" evidence="2">
    <location>
        <begin position="416"/>
        <end position="440"/>
    </location>
</feature>
<dbReference type="AlphaFoldDB" id="A0A7J6RA45"/>
<keyword evidence="2" id="KW-0812">Transmembrane</keyword>
<evidence type="ECO:0000313" key="5">
    <source>
        <dbReference type="Proteomes" id="UP000574390"/>
    </source>
</evidence>